<dbReference type="AlphaFoldDB" id="A0A9Q8Z8F7"/>
<evidence type="ECO:0000313" key="4">
    <source>
        <dbReference type="Proteomes" id="UP001056012"/>
    </source>
</evidence>
<reference evidence="3" key="1">
    <citation type="submission" date="2021-12" db="EMBL/GenBank/DDBJ databases">
        <title>Curvularia clavata genome.</title>
        <authorList>
            <person name="Cao Y."/>
        </authorList>
    </citation>
    <scope>NUCLEOTIDE SEQUENCE</scope>
    <source>
        <strain evidence="3">Yc1106</strain>
    </source>
</reference>
<evidence type="ECO:0000313" key="3">
    <source>
        <dbReference type="EMBL" id="USP77954.1"/>
    </source>
</evidence>
<gene>
    <name evidence="3" type="ORF">yc1106_05228</name>
</gene>
<dbReference type="GO" id="GO:0016787">
    <property type="term" value="F:hydrolase activity"/>
    <property type="evidence" value="ECO:0007669"/>
    <property type="project" value="UniProtKB-KW"/>
</dbReference>
<protein>
    <recommendedName>
        <fullName evidence="2">Alpha/beta hydrolase fold-3 domain-containing protein</fullName>
    </recommendedName>
</protein>
<keyword evidence="1" id="KW-0378">Hydrolase</keyword>
<keyword evidence="4" id="KW-1185">Reference proteome</keyword>
<organism evidence="3 4">
    <name type="scientific">Curvularia clavata</name>
    <dbReference type="NCBI Taxonomy" id="95742"/>
    <lineage>
        <taxon>Eukaryota</taxon>
        <taxon>Fungi</taxon>
        <taxon>Dikarya</taxon>
        <taxon>Ascomycota</taxon>
        <taxon>Pezizomycotina</taxon>
        <taxon>Dothideomycetes</taxon>
        <taxon>Pleosporomycetidae</taxon>
        <taxon>Pleosporales</taxon>
        <taxon>Pleosporineae</taxon>
        <taxon>Pleosporaceae</taxon>
        <taxon>Curvularia</taxon>
    </lineage>
</organism>
<dbReference type="Gene3D" id="3.40.50.1820">
    <property type="entry name" value="alpha/beta hydrolase"/>
    <property type="match status" value="1"/>
</dbReference>
<dbReference type="Pfam" id="PF07859">
    <property type="entry name" value="Abhydrolase_3"/>
    <property type="match status" value="1"/>
</dbReference>
<dbReference type="InterPro" id="IPR029058">
    <property type="entry name" value="AB_hydrolase_fold"/>
</dbReference>
<dbReference type="PANTHER" id="PTHR48081:SF3">
    <property type="entry name" value="ALPHA_BETA HYDROLASE FOLD-3 DOMAIN-CONTAINING PROTEIN"/>
    <property type="match status" value="1"/>
</dbReference>
<feature type="domain" description="Alpha/beta hydrolase fold-3" evidence="2">
    <location>
        <begin position="47"/>
        <end position="192"/>
    </location>
</feature>
<dbReference type="Proteomes" id="UP001056012">
    <property type="component" value="Chromosome 3"/>
</dbReference>
<dbReference type="InterPro" id="IPR050300">
    <property type="entry name" value="GDXG_lipolytic_enzyme"/>
</dbReference>
<dbReference type="EMBL" id="CP089276">
    <property type="protein sequence ID" value="USP77954.1"/>
    <property type="molecule type" value="Genomic_DNA"/>
</dbReference>
<dbReference type="OrthoDB" id="19653at2759"/>
<dbReference type="VEuPathDB" id="FungiDB:yc1106_05228"/>
<name>A0A9Q8Z8F7_CURCL</name>
<dbReference type="PANTHER" id="PTHR48081">
    <property type="entry name" value="AB HYDROLASE SUPERFAMILY PROTEIN C4A8.06C"/>
    <property type="match status" value="1"/>
</dbReference>
<accession>A0A9Q8Z8F7</accession>
<dbReference type="InterPro" id="IPR013094">
    <property type="entry name" value="AB_hydrolase_3"/>
</dbReference>
<proteinExistence type="predicted"/>
<dbReference type="SUPFAM" id="SSF53474">
    <property type="entry name" value="alpha/beta-Hydrolases"/>
    <property type="match status" value="1"/>
</dbReference>
<evidence type="ECO:0000259" key="2">
    <source>
        <dbReference type="Pfam" id="PF07859"/>
    </source>
</evidence>
<evidence type="ECO:0000256" key="1">
    <source>
        <dbReference type="ARBA" id="ARBA00022801"/>
    </source>
</evidence>
<sequence>MSLRTTPETRFNNFNVYTTSYKKIKDHEIEVNVLVPKDITPGKHPVVVRWHGGGLATGTAMYPEWFSAYLVPFFIRNNAIAVVPNYRLTPEHTGDDILDDIASFGSWLTTSLSTYLKSKDPSIEPDLSRVLVAGDSAGGWMSLQSVLSLPEKTFRACFIQYPVVLNSPHSPDDITMGQRIPPREELDKFLASIQPGTVISAATPPARLAVMSMLQAHGRWDEFFGTGPHLMPYTRIESAKSFVPTYILHGKDDTLVPVKGTEKFVDRARELFPETKFKLVTPPGEHGFDDSIYEEDEPWLAEMVKEVETDWLK</sequence>